<reference evidence="1" key="1">
    <citation type="submission" date="2024-06" db="EMBL/GenBank/DDBJ databases">
        <title>Genome Sequence of an extremely halophilic archaeon isolated from Permian era halite, Salado Formation, Carlsbad, New Mexico: Halobacterium sp. strain NMX12-1.</title>
        <authorList>
            <person name="Sotoa L."/>
            <person name="DasSarma P."/>
            <person name="Anton B.P."/>
            <person name="Vincze T."/>
            <person name="Verma I."/>
            <person name="Eralp B."/>
            <person name="Powers D.W."/>
            <person name="Dozier B.L."/>
            <person name="Roberts R.J."/>
            <person name="DasSarma S."/>
        </authorList>
    </citation>
    <scope>NUCLEOTIDE SEQUENCE</scope>
    <source>
        <strain evidence="1">NMX12-1</strain>
    </source>
</reference>
<dbReference type="RefSeq" id="WP_353634617.1">
    <property type="nucleotide sequence ID" value="NZ_CP159204.1"/>
</dbReference>
<organism evidence="1">
    <name type="scientific">Halobacterium sp. NMX12-1</name>
    <dbReference type="NCBI Taxonomy" id="3166650"/>
    <lineage>
        <taxon>Archaea</taxon>
        <taxon>Methanobacteriati</taxon>
        <taxon>Methanobacteriota</taxon>
        <taxon>Stenosarchaea group</taxon>
        <taxon>Halobacteria</taxon>
        <taxon>Halobacteriales</taxon>
        <taxon>Halobacteriaceae</taxon>
        <taxon>Halobacterium</taxon>
    </lineage>
</organism>
<dbReference type="EMBL" id="CP159204">
    <property type="protein sequence ID" value="XCF16872.1"/>
    <property type="molecule type" value="Genomic_DNA"/>
</dbReference>
<dbReference type="KEGG" id="hanx:ABSL23_02360"/>
<dbReference type="GeneID" id="91107955"/>
<gene>
    <name evidence="1" type="ORF">ABSL23_02360</name>
</gene>
<proteinExistence type="predicted"/>
<name>A0AAU8CE44_9EURY</name>
<sequence length="60" mass="6895">MLAFLKWLGRRGRCVVTGHTLRPGRVYYGPANSVLPGYICERCGKTQLLAWRWQEVDDAE</sequence>
<evidence type="ECO:0000313" key="1">
    <source>
        <dbReference type="EMBL" id="XCF16872.1"/>
    </source>
</evidence>
<dbReference type="AlphaFoldDB" id="A0AAU8CE44"/>
<accession>A0AAU8CE44</accession>
<protein>
    <submittedName>
        <fullName evidence="1">Uncharacterized protein</fullName>
    </submittedName>
</protein>